<sequence length="163" mass="17435">MGDLTIENFFKQVNTGQDVSSPGQAPVIDNILVKLVNVTLSRAVMTLAGTLEVQEPIIEPISARCDLKRAVGYTQLAGCTSNRELLALEADVLLDSVLLNIGQKDLATILAVWSDNLSEANYIGSIVPSSPVETAPTDVSVKKLQAFLAQGEAIRKEAVLRCV</sequence>
<protein>
    <submittedName>
        <fullName evidence="1">Uncharacterized protein</fullName>
    </submittedName>
</protein>
<keyword evidence="2" id="KW-1185">Reference proteome</keyword>
<dbReference type="EMBL" id="OU893349">
    <property type="protein sequence ID" value="CAH0753058.1"/>
    <property type="molecule type" value="Genomic_DNA"/>
</dbReference>
<dbReference type="OrthoDB" id="428159at2759"/>
<accession>A0A9P0G2N9</accession>
<evidence type="ECO:0000313" key="1">
    <source>
        <dbReference type="EMBL" id="CAH0753058.1"/>
    </source>
</evidence>
<reference evidence="1" key="2">
    <citation type="submission" date="2022-10" db="EMBL/GenBank/DDBJ databases">
        <authorList>
            <consortium name="ENA_rothamsted_submissions"/>
            <consortium name="culmorum"/>
            <person name="King R."/>
        </authorList>
    </citation>
    <scope>NUCLEOTIDE SEQUENCE</scope>
</reference>
<name>A0A9P0G2N9_9NEOP</name>
<proteinExistence type="predicted"/>
<dbReference type="AlphaFoldDB" id="A0A9P0G2N9"/>
<gene>
    <name evidence="1" type="ORF">DIATSA_LOCUS5813</name>
</gene>
<dbReference type="Proteomes" id="UP001153714">
    <property type="component" value="Chromosome 18"/>
</dbReference>
<reference evidence="1" key="1">
    <citation type="submission" date="2021-12" db="EMBL/GenBank/DDBJ databases">
        <authorList>
            <person name="King R."/>
        </authorList>
    </citation>
    <scope>NUCLEOTIDE SEQUENCE</scope>
</reference>
<evidence type="ECO:0000313" key="2">
    <source>
        <dbReference type="Proteomes" id="UP001153714"/>
    </source>
</evidence>
<organism evidence="1 2">
    <name type="scientific">Diatraea saccharalis</name>
    <name type="common">sugarcane borer</name>
    <dbReference type="NCBI Taxonomy" id="40085"/>
    <lineage>
        <taxon>Eukaryota</taxon>
        <taxon>Metazoa</taxon>
        <taxon>Ecdysozoa</taxon>
        <taxon>Arthropoda</taxon>
        <taxon>Hexapoda</taxon>
        <taxon>Insecta</taxon>
        <taxon>Pterygota</taxon>
        <taxon>Neoptera</taxon>
        <taxon>Endopterygota</taxon>
        <taxon>Lepidoptera</taxon>
        <taxon>Glossata</taxon>
        <taxon>Ditrysia</taxon>
        <taxon>Pyraloidea</taxon>
        <taxon>Crambidae</taxon>
        <taxon>Crambinae</taxon>
        <taxon>Diatraea</taxon>
    </lineage>
</organism>